<feature type="compositionally biased region" description="Polar residues" evidence="1">
    <location>
        <begin position="11"/>
        <end position="24"/>
    </location>
</feature>
<dbReference type="AlphaFoldDB" id="A0A3N4L647"/>
<reference evidence="2 3" key="1">
    <citation type="journal article" date="2018" name="Nat. Ecol. Evol.">
        <title>Pezizomycetes genomes reveal the molecular basis of ectomycorrhizal truffle lifestyle.</title>
        <authorList>
            <person name="Murat C."/>
            <person name="Payen T."/>
            <person name="Noel B."/>
            <person name="Kuo A."/>
            <person name="Morin E."/>
            <person name="Chen J."/>
            <person name="Kohler A."/>
            <person name="Krizsan K."/>
            <person name="Balestrini R."/>
            <person name="Da Silva C."/>
            <person name="Montanini B."/>
            <person name="Hainaut M."/>
            <person name="Levati E."/>
            <person name="Barry K.W."/>
            <person name="Belfiori B."/>
            <person name="Cichocki N."/>
            <person name="Clum A."/>
            <person name="Dockter R.B."/>
            <person name="Fauchery L."/>
            <person name="Guy J."/>
            <person name="Iotti M."/>
            <person name="Le Tacon F."/>
            <person name="Lindquist E.A."/>
            <person name="Lipzen A."/>
            <person name="Malagnac F."/>
            <person name="Mello A."/>
            <person name="Molinier V."/>
            <person name="Miyauchi S."/>
            <person name="Poulain J."/>
            <person name="Riccioni C."/>
            <person name="Rubini A."/>
            <person name="Sitrit Y."/>
            <person name="Splivallo R."/>
            <person name="Traeger S."/>
            <person name="Wang M."/>
            <person name="Zifcakova L."/>
            <person name="Wipf D."/>
            <person name="Zambonelli A."/>
            <person name="Paolocci F."/>
            <person name="Nowrousian M."/>
            <person name="Ottonello S."/>
            <person name="Baldrian P."/>
            <person name="Spatafora J.W."/>
            <person name="Henrissat B."/>
            <person name="Nagy L.G."/>
            <person name="Aury J.M."/>
            <person name="Wincker P."/>
            <person name="Grigoriev I.V."/>
            <person name="Bonfante P."/>
            <person name="Martin F.M."/>
        </authorList>
    </citation>
    <scope>NUCLEOTIDE SEQUENCE [LARGE SCALE GENOMIC DNA]</scope>
    <source>
        <strain evidence="2 3">ATCC MYA-4762</strain>
    </source>
</reference>
<dbReference type="OrthoDB" id="5584477at2759"/>
<dbReference type="EMBL" id="ML121643">
    <property type="protein sequence ID" value="RPB18323.1"/>
    <property type="molecule type" value="Genomic_DNA"/>
</dbReference>
<proteinExistence type="predicted"/>
<accession>A0A3N4L647</accession>
<name>A0A3N4L647_9PEZI</name>
<dbReference type="Proteomes" id="UP000267821">
    <property type="component" value="Unassembled WGS sequence"/>
</dbReference>
<sequence length="150" mass="15810">MAPSIMGFHTESISWDPQSPEASGDSNYPLGNLTNLSVHLSTGESVRILSQIFSSPGIGSRGTCVWKGLLLSTKSTIPAGSPQTQPLAAVKYAWCQIVSLKQSCISLLPLAGFEVSPQSSPMLNTKTLVKISTSSLQPIKGIIVIIPSLS</sequence>
<protein>
    <submittedName>
        <fullName evidence="2">Uncharacterized protein</fullName>
    </submittedName>
</protein>
<evidence type="ECO:0000256" key="1">
    <source>
        <dbReference type="SAM" id="MobiDB-lite"/>
    </source>
</evidence>
<organism evidence="2 3">
    <name type="scientific">Terfezia boudieri ATCC MYA-4762</name>
    <dbReference type="NCBI Taxonomy" id="1051890"/>
    <lineage>
        <taxon>Eukaryota</taxon>
        <taxon>Fungi</taxon>
        <taxon>Dikarya</taxon>
        <taxon>Ascomycota</taxon>
        <taxon>Pezizomycotina</taxon>
        <taxon>Pezizomycetes</taxon>
        <taxon>Pezizales</taxon>
        <taxon>Pezizaceae</taxon>
        <taxon>Terfezia</taxon>
    </lineage>
</organism>
<keyword evidence="3" id="KW-1185">Reference proteome</keyword>
<evidence type="ECO:0000313" key="3">
    <source>
        <dbReference type="Proteomes" id="UP000267821"/>
    </source>
</evidence>
<dbReference type="InParanoid" id="A0A3N4L647"/>
<gene>
    <name evidence="2" type="ORF">L211DRAFT_854232</name>
</gene>
<evidence type="ECO:0000313" key="2">
    <source>
        <dbReference type="EMBL" id="RPB18323.1"/>
    </source>
</evidence>
<feature type="region of interest" description="Disordered" evidence="1">
    <location>
        <begin position="1"/>
        <end position="24"/>
    </location>
</feature>